<dbReference type="Proteomes" id="UP001396334">
    <property type="component" value="Unassembled WGS sequence"/>
</dbReference>
<gene>
    <name evidence="1" type="ORF">V6N11_077268</name>
</gene>
<proteinExistence type="predicted"/>
<keyword evidence="2" id="KW-1185">Reference proteome</keyword>
<name>A0ABR2TCJ9_9ROSI</name>
<dbReference type="EMBL" id="JBBPBN010000006">
    <property type="protein sequence ID" value="KAK9035220.1"/>
    <property type="molecule type" value="Genomic_DNA"/>
</dbReference>
<protein>
    <submittedName>
        <fullName evidence="1">Uncharacterized protein</fullName>
    </submittedName>
</protein>
<reference evidence="1 2" key="1">
    <citation type="journal article" date="2024" name="G3 (Bethesda)">
        <title>Genome assembly of Hibiscus sabdariffa L. provides insights into metabolisms of medicinal natural products.</title>
        <authorList>
            <person name="Kim T."/>
        </authorList>
    </citation>
    <scope>NUCLEOTIDE SEQUENCE [LARGE SCALE GENOMIC DNA]</scope>
    <source>
        <strain evidence="1">TK-2024</strain>
        <tissue evidence="1">Old leaves</tissue>
    </source>
</reference>
<evidence type="ECO:0000313" key="2">
    <source>
        <dbReference type="Proteomes" id="UP001396334"/>
    </source>
</evidence>
<evidence type="ECO:0000313" key="1">
    <source>
        <dbReference type="EMBL" id="KAK9035220.1"/>
    </source>
</evidence>
<accession>A0ABR2TCJ9</accession>
<organism evidence="1 2">
    <name type="scientific">Hibiscus sabdariffa</name>
    <name type="common">roselle</name>
    <dbReference type="NCBI Taxonomy" id="183260"/>
    <lineage>
        <taxon>Eukaryota</taxon>
        <taxon>Viridiplantae</taxon>
        <taxon>Streptophyta</taxon>
        <taxon>Embryophyta</taxon>
        <taxon>Tracheophyta</taxon>
        <taxon>Spermatophyta</taxon>
        <taxon>Magnoliopsida</taxon>
        <taxon>eudicotyledons</taxon>
        <taxon>Gunneridae</taxon>
        <taxon>Pentapetalae</taxon>
        <taxon>rosids</taxon>
        <taxon>malvids</taxon>
        <taxon>Malvales</taxon>
        <taxon>Malvaceae</taxon>
        <taxon>Malvoideae</taxon>
        <taxon>Hibiscus</taxon>
    </lineage>
</organism>
<comment type="caution">
    <text evidence="1">The sequence shown here is derived from an EMBL/GenBank/DDBJ whole genome shotgun (WGS) entry which is preliminary data.</text>
</comment>
<sequence>MKGWSGLGWAQQISKAGSWLRLPGNNPLLFLPTHLLLLGRGNKKEKSVLVGNMKVVPQQKKKLLVVEVIAERHCKEQNRPCALRAMPTDILEMLGAHIICLESESLCLTKSLTSPVALSFSILPHIAFTV</sequence>